<dbReference type="PIRSF" id="PIRSF004848">
    <property type="entry name" value="YBL036c_PLPDEIII"/>
    <property type="match status" value="1"/>
</dbReference>
<comment type="function">
    <text evidence="2">Pyridoxal 5'-phosphate (PLP)-binding protein, which is involved in PLP homeostasis.</text>
</comment>
<gene>
    <name evidence="5" type="ORF">HPE63_00620</name>
</gene>
<evidence type="ECO:0000256" key="3">
    <source>
        <dbReference type="RuleBase" id="RU004514"/>
    </source>
</evidence>
<dbReference type="InterPro" id="IPR011078">
    <property type="entry name" value="PyrdxlP_homeostasis"/>
</dbReference>
<proteinExistence type="inferred from homology"/>
<comment type="similarity">
    <text evidence="2 3">Belongs to the pyridoxal phosphate-binding protein YggS/PROSC family.</text>
</comment>
<feature type="domain" description="Alanine racemase N-terminal" evidence="4">
    <location>
        <begin position="3"/>
        <end position="216"/>
    </location>
</feature>
<dbReference type="CDD" id="cd00635">
    <property type="entry name" value="PLPDE_III_YBL036c_like"/>
    <property type="match status" value="1"/>
</dbReference>
<reference evidence="5 6" key="1">
    <citation type="submission" date="2020-05" db="EMBL/GenBank/DDBJ databases">
        <title>The draft genome sequence of Maribacter arenosus CAU 1321.</title>
        <authorList>
            <person name="Mu L."/>
        </authorList>
    </citation>
    <scope>NUCLEOTIDE SEQUENCE [LARGE SCALE GENOMIC DNA]</scope>
    <source>
        <strain evidence="5 6">CAU 1321</strain>
    </source>
</reference>
<dbReference type="Pfam" id="PF01168">
    <property type="entry name" value="Ala_racemase_N"/>
    <property type="match status" value="1"/>
</dbReference>
<name>A0ABR7V628_9FLAO</name>
<organism evidence="5 6">
    <name type="scientific">Maribacter arenosus</name>
    <dbReference type="NCBI Taxonomy" id="1854708"/>
    <lineage>
        <taxon>Bacteria</taxon>
        <taxon>Pseudomonadati</taxon>
        <taxon>Bacteroidota</taxon>
        <taxon>Flavobacteriia</taxon>
        <taxon>Flavobacteriales</taxon>
        <taxon>Flavobacteriaceae</taxon>
        <taxon>Maribacter</taxon>
    </lineage>
</organism>
<accession>A0ABR7V628</accession>
<dbReference type="SUPFAM" id="SSF51419">
    <property type="entry name" value="PLP-binding barrel"/>
    <property type="match status" value="1"/>
</dbReference>
<dbReference type="HAMAP" id="MF_02087">
    <property type="entry name" value="PLP_homeostasis"/>
    <property type="match status" value="1"/>
</dbReference>
<dbReference type="RefSeq" id="WP_188312296.1">
    <property type="nucleotide sequence ID" value="NZ_JABTCG010000001.1"/>
</dbReference>
<dbReference type="Proteomes" id="UP000598350">
    <property type="component" value="Unassembled WGS sequence"/>
</dbReference>
<evidence type="ECO:0000313" key="5">
    <source>
        <dbReference type="EMBL" id="MBD0849155.1"/>
    </source>
</evidence>
<keyword evidence="1 2" id="KW-0663">Pyridoxal phosphate</keyword>
<dbReference type="Gene3D" id="3.20.20.10">
    <property type="entry name" value="Alanine racemase"/>
    <property type="match status" value="1"/>
</dbReference>
<dbReference type="PANTHER" id="PTHR10146">
    <property type="entry name" value="PROLINE SYNTHETASE CO-TRANSCRIBED BACTERIAL HOMOLOG PROTEIN"/>
    <property type="match status" value="1"/>
</dbReference>
<sequence>MSIKTNLDSIKRTLPDHVTLVAVSKTKPTGSIMEAYHNGQKVFGENKIQEMTEKWEALPKNIEWHMIGHVQRNKVKYMAEFVSLIHGVDSLKLLKEINKQAKKYNRMIPCLLQIHIAEENTKFGLDKAELMTLIDSLEFKELGNVKIEGLMGMATYTSDEGQIRKEFKFLKSIFDDLQSSLPHISVLSMGMSGDYKIAIEEGSTMVRIGSSIFGERNNSY</sequence>
<evidence type="ECO:0000259" key="4">
    <source>
        <dbReference type="Pfam" id="PF01168"/>
    </source>
</evidence>
<dbReference type="EMBL" id="JABTCG010000001">
    <property type="protein sequence ID" value="MBD0849155.1"/>
    <property type="molecule type" value="Genomic_DNA"/>
</dbReference>
<evidence type="ECO:0000256" key="2">
    <source>
        <dbReference type="HAMAP-Rule" id="MF_02087"/>
    </source>
</evidence>
<protein>
    <recommendedName>
        <fullName evidence="2">Pyridoxal phosphate homeostasis protein</fullName>
        <shortName evidence="2">PLP homeostasis protein</shortName>
    </recommendedName>
</protein>
<evidence type="ECO:0000256" key="1">
    <source>
        <dbReference type="ARBA" id="ARBA00022898"/>
    </source>
</evidence>
<keyword evidence="6" id="KW-1185">Reference proteome</keyword>
<dbReference type="InterPro" id="IPR029066">
    <property type="entry name" value="PLP-binding_barrel"/>
</dbReference>
<evidence type="ECO:0000313" key="6">
    <source>
        <dbReference type="Proteomes" id="UP000598350"/>
    </source>
</evidence>
<dbReference type="PANTHER" id="PTHR10146:SF14">
    <property type="entry name" value="PYRIDOXAL PHOSPHATE HOMEOSTASIS PROTEIN"/>
    <property type="match status" value="1"/>
</dbReference>
<dbReference type="InterPro" id="IPR001608">
    <property type="entry name" value="Ala_racemase_N"/>
</dbReference>
<feature type="modified residue" description="N6-(pyridoxal phosphate)lysine" evidence="2">
    <location>
        <position position="25"/>
    </location>
</feature>
<comment type="caution">
    <text evidence="5">The sequence shown here is derived from an EMBL/GenBank/DDBJ whole genome shotgun (WGS) entry which is preliminary data.</text>
</comment>
<dbReference type="NCBIfam" id="TIGR00044">
    <property type="entry name" value="YggS family pyridoxal phosphate-dependent enzyme"/>
    <property type="match status" value="1"/>
</dbReference>